<dbReference type="InterPro" id="IPR025687">
    <property type="entry name" value="Znf-C4pol"/>
</dbReference>
<dbReference type="SUPFAM" id="SSF53098">
    <property type="entry name" value="Ribonuclease H-like"/>
    <property type="match status" value="1"/>
</dbReference>
<name>A0A504YWL2_FASGI</name>
<dbReference type="InterPro" id="IPR056435">
    <property type="entry name" value="DPOD/Z_N"/>
</dbReference>
<keyword evidence="10 20" id="KW-0863">Zinc-finger</keyword>
<feature type="domain" description="DNA-directed DNA polymerase family B exonuclease" evidence="23">
    <location>
        <begin position="251"/>
        <end position="348"/>
    </location>
</feature>
<dbReference type="PANTHER" id="PTHR10322">
    <property type="entry name" value="DNA POLYMERASE CATALYTIC SUBUNIT"/>
    <property type="match status" value="1"/>
</dbReference>
<dbReference type="FunFam" id="3.30.420.10:FF:000004">
    <property type="entry name" value="DNA polymerase"/>
    <property type="match status" value="1"/>
</dbReference>
<dbReference type="GO" id="GO:0008296">
    <property type="term" value="F:3'-5'-DNA exonuclease activity"/>
    <property type="evidence" value="ECO:0007669"/>
    <property type="project" value="TreeGrafter"/>
</dbReference>
<dbReference type="EMBL" id="SUNJ01004463">
    <property type="protein sequence ID" value="TPP64411.1"/>
    <property type="molecule type" value="Genomic_DNA"/>
</dbReference>
<comment type="catalytic activity">
    <reaction evidence="19 20">
        <text>DNA(n) + a 2'-deoxyribonucleoside 5'-triphosphate = DNA(n+1) + diphosphate</text>
        <dbReference type="Rhea" id="RHEA:22508"/>
        <dbReference type="Rhea" id="RHEA-COMP:17339"/>
        <dbReference type="Rhea" id="RHEA-COMP:17340"/>
        <dbReference type="ChEBI" id="CHEBI:33019"/>
        <dbReference type="ChEBI" id="CHEBI:61560"/>
        <dbReference type="ChEBI" id="CHEBI:173112"/>
        <dbReference type="EC" id="2.7.7.7"/>
    </reaction>
</comment>
<keyword evidence="8" id="KW-0540">Nuclease</keyword>
<dbReference type="InterPro" id="IPR050240">
    <property type="entry name" value="DNA_pol_type-B"/>
</dbReference>
<proteinExistence type="inferred from homology"/>
<evidence type="ECO:0000256" key="4">
    <source>
        <dbReference type="ARBA" id="ARBA00022485"/>
    </source>
</evidence>
<dbReference type="InterPro" id="IPR006134">
    <property type="entry name" value="DNA-dir_DNA_pol_B_multi_dom"/>
</dbReference>
<comment type="cofactor">
    <cofactor evidence="1 20">
        <name>[4Fe-4S] cluster</name>
        <dbReference type="ChEBI" id="CHEBI:49883"/>
    </cofactor>
</comment>
<dbReference type="AlphaFoldDB" id="A0A504YWL2"/>
<dbReference type="InterPro" id="IPR006172">
    <property type="entry name" value="DNA-dir_DNA_pol_B"/>
</dbReference>
<evidence type="ECO:0000256" key="9">
    <source>
        <dbReference type="ARBA" id="ARBA00022723"/>
    </source>
</evidence>
<dbReference type="Gene3D" id="1.10.132.60">
    <property type="entry name" value="DNA polymerase family B, C-terminal domain"/>
    <property type="match status" value="1"/>
</dbReference>
<dbReference type="PROSITE" id="PS00116">
    <property type="entry name" value="DNA_POLYMERASE_B"/>
    <property type="match status" value="1"/>
</dbReference>
<organism evidence="26 27">
    <name type="scientific">Fasciola gigantica</name>
    <name type="common">Giant liver fluke</name>
    <dbReference type="NCBI Taxonomy" id="46835"/>
    <lineage>
        <taxon>Eukaryota</taxon>
        <taxon>Metazoa</taxon>
        <taxon>Spiralia</taxon>
        <taxon>Lophotrochozoa</taxon>
        <taxon>Platyhelminthes</taxon>
        <taxon>Trematoda</taxon>
        <taxon>Digenea</taxon>
        <taxon>Plagiorchiida</taxon>
        <taxon>Echinostomata</taxon>
        <taxon>Echinostomatoidea</taxon>
        <taxon>Fasciolidae</taxon>
        <taxon>Fasciola</taxon>
    </lineage>
</organism>
<dbReference type="FunFam" id="3.30.342.10:FF:000003">
    <property type="entry name" value="DNA polymerase"/>
    <property type="match status" value="1"/>
</dbReference>
<evidence type="ECO:0000313" key="26">
    <source>
        <dbReference type="EMBL" id="TPP64411.1"/>
    </source>
</evidence>
<dbReference type="Pfam" id="PF24055">
    <property type="entry name" value="POL3_N"/>
    <property type="match status" value="1"/>
</dbReference>
<dbReference type="Gene3D" id="3.30.342.10">
    <property type="entry name" value="DNA Polymerase, chain B, domain 1"/>
    <property type="match status" value="1"/>
</dbReference>
<dbReference type="GO" id="GO:0045004">
    <property type="term" value="P:DNA replication proofreading"/>
    <property type="evidence" value="ECO:0007669"/>
    <property type="project" value="TreeGrafter"/>
</dbReference>
<evidence type="ECO:0000256" key="15">
    <source>
        <dbReference type="ARBA" id="ARBA00023004"/>
    </source>
</evidence>
<keyword evidence="13" id="KW-0269">Exonuclease</keyword>
<dbReference type="GO" id="GO:0006297">
    <property type="term" value="P:nucleotide-excision repair, DNA gap filling"/>
    <property type="evidence" value="ECO:0007669"/>
    <property type="project" value="TreeGrafter"/>
</dbReference>
<dbReference type="InterPro" id="IPR036397">
    <property type="entry name" value="RNaseH_sf"/>
</dbReference>
<dbReference type="FunFam" id="1.10.287.690:FF:000001">
    <property type="entry name" value="DNA polymerase"/>
    <property type="match status" value="1"/>
</dbReference>
<evidence type="ECO:0000256" key="12">
    <source>
        <dbReference type="ARBA" id="ARBA00022833"/>
    </source>
</evidence>
<dbReference type="GO" id="GO:0006287">
    <property type="term" value="P:base-excision repair, gap-filling"/>
    <property type="evidence" value="ECO:0007669"/>
    <property type="project" value="TreeGrafter"/>
</dbReference>
<dbReference type="GO" id="GO:0008270">
    <property type="term" value="F:zinc ion binding"/>
    <property type="evidence" value="ECO:0007669"/>
    <property type="project" value="UniProtKB-KW"/>
</dbReference>
<reference evidence="26 27" key="1">
    <citation type="submission" date="2019-04" db="EMBL/GenBank/DDBJ databases">
        <title>Annotation for the trematode Fasciola gigantica.</title>
        <authorList>
            <person name="Choi Y.-J."/>
        </authorList>
    </citation>
    <scope>NUCLEOTIDE SEQUENCE [LARGE SCALE GENOMIC DNA]</scope>
    <source>
        <strain evidence="26">Uganda_cow_1</strain>
    </source>
</reference>
<evidence type="ECO:0000256" key="14">
    <source>
        <dbReference type="ARBA" id="ARBA00022932"/>
    </source>
</evidence>
<keyword evidence="11" id="KW-0378">Hydrolase</keyword>
<dbReference type="PRINTS" id="PR00106">
    <property type="entry name" value="DNAPOLB"/>
</dbReference>
<evidence type="ECO:0000259" key="22">
    <source>
        <dbReference type="Pfam" id="PF00136"/>
    </source>
</evidence>
<dbReference type="Pfam" id="PF03104">
    <property type="entry name" value="DNA_pol_B_exo1"/>
    <property type="match status" value="2"/>
</dbReference>
<evidence type="ECO:0000256" key="20">
    <source>
        <dbReference type="RuleBase" id="RU000442"/>
    </source>
</evidence>
<dbReference type="InterPro" id="IPR042087">
    <property type="entry name" value="DNA_pol_B_thumb"/>
</dbReference>
<dbReference type="SUPFAM" id="SSF56672">
    <property type="entry name" value="DNA/RNA polymerases"/>
    <property type="match status" value="1"/>
</dbReference>
<dbReference type="GO" id="GO:0003887">
    <property type="term" value="F:DNA-directed DNA polymerase activity"/>
    <property type="evidence" value="ECO:0007669"/>
    <property type="project" value="UniProtKB-KW"/>
</dbReference>
<dbReference type="Proteomes" id="UP000316759">
    <property type="component" value="Unassembled WGS sequence"/>
</dbReference>
<keyword evidence="5 20" id="KW-0808">Transferase</keyword>
<comment type="subcellular location">
    <subcellularLocation>
        <location evidence="2 20">Nucleus</location>
    </subcellularLocation>
</comment>
<dbReference type="CDD" id="cd05533">
    <property type="entry name" value="POLBc_delta"/>
    <property type="match status" value="1"/>
</dbReference>
<keyword evidence="18 20" id="KW-0539">Nucleus</keyword>
<dbReference type="GO" id="GO:0051539">
    <property type="term" value="F:4 iron, 4 sulfur cluster binding"/>
    <property type="evidence" value="ECO:0007669"/>
    <property type="project" value="UniProtKB-KW"/>
</dbReference>
<dbReference type="PANTHER" id="PTHR10322:SF23">
    <property type="entry name" value="DNA POLYMERASE DELTA CATALYTIC SUBUNIT"/>
    <property type="match status" value="1"/>
</dbReference>
<feature type="region of interest" description="Disordered" evidence="21">
    <location>
        <begin position="164"/>
        <end position="183"/>
    </location>
</feature>
<keyword evidence="14 20" id="KW-0239">DNA-directed DNA polymerase</keyword>
<feature type="domain" description="C4-type zinc-finger of DNA polymerase delta" evidence="24">
    <location>
        <begin position="894"/>
        <end position="967"/>
    </location>
</feature>
<dbReference type="FunFam" id="1.10.132.60:FF:000001">
    <property type="entry name" value="DNA polymerase"/>
    <property type="match status" value="1"/>
</dbReference>
<dbReference type="InterPro" id="IPR043502">
    <property type="entry name" value="DNA/RNA_pol_sf"/>
</dbReference>
<keyword evidence="9 20" id="KW-0479">Metal-binding</keyword>
<evidence type="ECO:0000256" key="2">
    <source>
        <dbReference type="ARBA" id="ARBA00004123"/>
    </source>
</evidence>
<evidence type="ECO:0000256" key="19">
    <source>
        <dbReference type="ARBA" id="ARBA00049244"/>
    </source>
</evidence>
<dbReference type="EC" id="2.7.7.7" evidence="20"/>
<dbReference type="NCBIfam" id="TIGR00592">
    <property type="entry name" value="pol2"/>
    <property type="match status" value="1"/>
</dbReference>
<keyword evidence="6 20" id="KW-0548">Nucleotidyltransferase</keyword>
<dbReference type="Gene3D" id="1.10.287.690">
    <property type="entry name" value="Helix hairpin bin"/>
    <property type="match status" value="1"/>
</dbReference>
<evidence type="ECO:0000256" key="8">
    <source>
        <dbReference type="ARBA" id="ARBA00022722"/>
    </source>
</evidence>
<evidence type="ECO:0000256" key="21">
    <source>
        <dbReference type="SAM" id="MobiDB-lite"/>
    </source>
</evidence>
<dbReference type="STRING" id="46835.A0A504YWL2"/>
<dbReference type="GO" id="GO:0003677">
    <property type="term" value="F:DNA binding"/>
    <property type="evidence" value="ECO:0007669"/>
    <property type="project" value="UniProtKB-KW"/>
</dbReference>
<dbReference type="InterPro" id="IPR012337">
    <property type="entry name" value="RNaseH-like_sf"/>
</dbReference>
<keyword evidence="15 20" id="KW-0408">Iron</keyword>
<keyword evidence="27" id="KW-1185">Reference proteome</keyword>
<feature type="domain" description="DNA polymerase delta/zeta catalytic subunit N-terminal" evidence="25">
    <location>
        <begin position="30"/>
        <end position="108"/>
    </location>
</feature>
<evidence type="ECO:0000256" key="1">
    <source>
        <dbReference type="ARBA" id="ARBA00001966"/>
    </source>
</evidence>
<evidence type="ECO:0000256" key="13">
    <source>
        <dbReference type="ARBA" id="ARBA00022839"/>
    </source>
</evidence>
<dbReference type="InterPro" id="IPR023211">
    <property type="entry name" value="DNA_pol_palm_dom_sf"/>
</dbReference>
<keyword evidence="4 20" id="KW-0004">4Fe-4S</keyword>
<evidence type="ECO:0000256" key="17">
    <source>
        <dbReference type="ARBA" id="ARBA00023125"/>
    </source>
</evidence>
<feature type="compositionally biased region" description="Polar residues" evidence="21">
    <location>
        <begin position="166"/>
        <end position="183"/>
    </location>
</feature>
<evidence type="ECO:0000256" key="6">
    <source>
        <dbReference type="ARBA" id="ARBA00022695"/>
    </source>
</evidence>
<evidence type="ECO:0000259" key="23">
    <source>
        <dbReference type="Pfam" id="PF03104"/>
    </source>
</evidence>
<evidence type="ECO:0000256" key="7">
    <source>
        <dbReference type="ARBA" id="ARBA00022705"/>
    </source>
</evidence>
<comment type="similarity">
    <text evidence="3 20">Belongs to the DNA polymerase type-B family.</text>
</comment>
<dbReference type="GO" id="GO:0043625">
    <property type="term" value="C:delta DNA polymerase complex"/>
    <property type="evidence" value="ECO:0007669"/>
    <property type="project" value="TreeGrafter"/>
</dbReference>
<evidence type="ECO:0000313" key="27">
    <source>
        <dbReference type="Proteomes" id="UP000316759"/>
    </source>
</evidence>
<evidence type="ECO:0000256" key="16">
    <source>
        <dbReference type="ARBA" id="ARBA00023014"/>
    </source>
</evidence>
<protein>
    <recommendedName>
        <fullName evidence="20">DNA polymerase</fullName>
        <ecNumber evidence="20">2.7.7.7</ecNumber>
    </recommendedName>
</protein>
<keyword evidence="7 20" id="KW-0235">DNA replication</keyword>
<evidence type="ECO:0000256" key="10">
    <source>
        <dbReference type="ARBA" id="ARBA00022771"/>
    </source>
</evidence>
<dbReference type="InterPro" id="IPR006133">
    <property type="entry name" value="DNA-dir_DNA_pol_B_exonuc"/>
</dbReference>
<accession>A0A504YWL2</accession>
<dbReference type="Pfam" id="PF14260">
    <property type="entry name" value="zf-C4pol"/>
    <property type="match status" value="1"/>
</dbReference>
<keyword evidence="16 20" id="KW-0411">Iron-sulfur</keyword>
<gene>
    <name evidence="26" type="ORF">FGIG_03826</name>
</gene>
<sequence>MPGAAHSPVPIVLLFGATKEGHSVCAHVHGFVPYFYVPAPKDFSTAHLGEFREALNAALLREGRSKEFEGLQHLVLAVECEMKENIYGYHGNRKVPFLRITLALPRLIAPAKRILDNGLTFASYPLQSYSAFEANIDFEIRFMVDTAMSGCCWVEAPAGKYRLRDSSQSTDPGLSVQSGTKSSTGHFPLAMSRCQIEFDIAWDALVIHPPEEEWSSIAPLRILSVDIECAGRKGIFPTPDHDPVIQIASMHWAAFVRQVDPDIITGYNTQNFDMPYLVNRAGHLKVDGFAFLGRIRGSRSTVRDVMTQSKQMGRRENKFTNIDGRIQLDVIQILFRDYKLRSYSLNAVSYYFLEEQKEDVEHNVITDLQNGDAQTRRRLAVYCLKDAYLPLRLLDKLMCVVNSIEMARVTGVPLTYLLTRGQQVKVISQLLRKAKEHGFLLPTYQSQQGDEFVGATVLEPLKGFYNEPIATLDFASLYPSIMMAYNLCYSTLLQVNGNTQSVGGLQAITERYNLSDDDYIRSPTGAYFVKPSVRRGLLPEILEQLLSARKRAKAELARETDPFRKKVLDGRQLALKISANSVYGFTGAQVGKLPCLEISGSVTAFGRLMIDKTKIFVEQKFTMANGFPHDTKVIYGDTDSVMCKFGVSTVAEAMELGRKAAELISSEFPNPIRLEFEKVYFPYLLINKKRYAGLYFTKPDRHDKMDCKGIETVRRDNSPLVANLINACLERILIQRDPQSAISYAQGIISDLLCNRIDISQLVITKELTKTDEEYSGKQAHVELALKMRKRDAGSAPHLGDRVPYVITAVGGKNTAAYAKAEDPLYVLEHNVPIDTKYYLENQLANPLLRIFEPILGEAKAKSVLLNGEHTRVKAVVHSKVGQLSAFTQKRATCVGCRTLLPTNQEGNALCKYCEPKASEVYQKEIAQLNMLEGRFARLWTECQRCQGSIHEEVICTSRDCPIFYMRQKCRKDAEEQYKVIERFGDPTW</sequence>
<evidence type="ECO:0000259" key="24">
    <source>
        <dbReference type="Pfam" id="PF14260"/>
    </source>
</evidence>
<dbReference type="OrthoDB" id="2414538at2759"/>
<keyword evidence="17 20" id="KW-0238">DNA-binding</keyword>
<dbReference type="CDD" id="cd05777">
    <property type="entry name" value="DNA_polB_delta_exo"/>
    <property type="match status" value="1"/>
</dbReference>
<evidence type="ECO:0000259" key="25">
    <source>
        <dbReference type="Pfam" id="PF24055"/>
    </source>
</evidence>
<dbReference type="Gene3D" id="3.90.1600.10">
    <property type="entry name" value="Palm domain of DNA polymerase"/>
    <property type="match status" value="1"/>
</dbReference>
<dbReference type="GO" id="GO:0000166">
    <property type="term" value="F:nucleotide binding"/>
    <property type="evidence" value="ECO:0007669"/>
    <property type="project" value="InterPro"/>
</dbReference>
<evidence type="ECO:0000256" key="18">
    <source>
        <dbReference type="ARBA" id="ARBA00023242"/>
    </source>
</evidence>
<dbReference type="SMART" id="SM00486">
    <property type="entry name" value="POLBc"/>
    <property type="match status" value="1"/>
</dbReference>
<dbReference type="InterPro" id="IPR017964">
    <property type="entry name" value="DNA-dir_DNA_pol_B_CS"/>
</dbReference>
<feature type="domain" description="DNA-directed DNA polymerase family B exonuclease" evidence="23">
    <location>
        <begin position="130"/>
        <end position="250"/>
    </location>
</feature>
<evidence type="ECO:0000256" key="11">
    <source>
        <dbReference type="ARBA" id="ARBA00022801"/>
    </source>
</evidence>
<comment type="caution">
    <text evidence="26">The sequence shown here is derived from an EMBL/GenBank/DDBJ whole genome shotgun (WGS) entry which is preliminary data.</text>
</comment>
<feature type="domain" description="DNA-directed DNA polymerase family B multifunctional" evidence="22">
    <location>
        <begin position="412"/>
        <end position="855"/>
    </location>
</feature>
<dbReference type="Gene3D" id="3.30.420.10">
    <property type="entry name" value="Ribonuclease H-like superfamily/Ribonuclease H"/>
    <property type="match status" value="2"/>
</dbReference>
<keyword evidence="12 20" id="KW-0862">Zinc</keyword>
<evidence type="ECO:0000256" key="5">
    <source>
        <dbReference type="ARBA" id="ARBA00022679"/>
    </source>
</evidence>
<evidence type="ECO:0000256" key="3">
    <source>
        <dbReference type="ARBA" id="ARBA00005755"/>
    </source>
</evidence>
<dbReference type="Pfam" id="PF00136">
    <property type="entry name" value="DNA_pol_B"/>
    <property type="match status" value="1"/>
</dbReference>